<dbReference type="InterPro" id="IPR023299">
    <property type="entry name" value="ATPase_P-typ_cyto_dom_N"/>
</dbReference>
<dbReference type="Pfam" id="PF12156">
    <property type="entry name" value="ATPase-cat_bd"/>
    <property type="match status" value="1"/>
</dbReference>
<keyword evidence="6 15" id="KW-0812">Transmembrane</keyword>
<dbReference type="PROSITE" id="PS01229">
    <property type="entry name" value="COF_2"/>
    <property type="match status" value="1"/>
</dbReference>
<evidence type="ECO:0000313" key="17">
    <source>
        <dbReference type="EMBL" id="TBW59161.1"/>
    </source>
</evidence>
<dbReference type="CDD" id="cd02079">
    <property type="entry name" value="P-type_ATPase_HM"/>
    <property type="match status" value="1"/>
</dbReference>
<dbReference type="InterPro" id="IPR021993">
    <property type="entry name" value="ATPase-cat-bd"/>
</dbReference>
<feature type="transmembrane region" description="Helical" evidence="15">
    <location>
        <begin position="278"/>
        <end position="296"/>
    </location>
</feature>
<dbReference type="Proteomes" id="UP000313645">
    <property type="component" value="Unassembled WGS sequence"/>
</dbReference>
<dbReference type="CDD" id="cd00371">
    <property type="entry name" value="HMA"/>
    <property type="match status" value="1"/>
</dbReference>
<keyword evidence="4 15" id="KW-1003">Cell membrane</keyword>
<feature type="domain" description="HMA" evidence="16">
    <location>
        <begin position="97"/>
        <end position="163"/>
    </location>
</feature>
<evidence type="ECO:0000256" key="10">
    <source>
        <dbReference type="ARBA" id="ARBA00022842"/>
    </source>
</evidence>
<dbReference type="NCBIfam" id="TIGR01494">
    <property type="entry name" value="ATPase_P-type"/>
    <property type="match status" value="1"/>
</dbReference>
<dbReference type="InterPro" id="IPR023298">
    <property type="entry name" value="ATPase_P-typ_TM_dom_sf"/>
</dbReference>
<dbReference type="InterPro" id="IPR027256">
    <property type="entry name" value="P-typ_ATPase_IB"/>
</dbReference>
<dbReference type="Gene3D" id="3.40.1110.10">
    <property type="entry name" value="Calcium-transporting ATPase, cytoplasmic domain N"/>
    <property type="match status" value="1"/>
</dbReference>
<evidence type="ECO:0000256" key="1">
    <source>
        <dbReference type="ARBA" id="ARBA00004651"/>
    </source>
</evidence>
<feature type="transmembrane region" description="Helical" evidence="15">
    <location>
        <begin position="759"/>
        <end position="775"/>
    </location>
</feature>
<evidence type="ECO:0000256" key="6">
    <source>
        <dbReference type="ARBA" id="ARBA00022692"/>
    </source>
</evidence>
<dbReference type="InterPro" id="IPR011017">
    <property type="entry name" value="TRASH_dom"/>
</dbReference>
<evidence type="ECO:0000256" key="7">
    <source>
        <dbReference type="ARBA" id="ARBA00022723"/>
    </source>
</evidence>
<protein>
    <submittedName>
        <fullName evidence="17">Heavy metal translocating P-type ATPase</fullName>
    </submittedName>
</protein>
<dbReference type="InterPro" id="IPR036163">
    <property type="entry name" value="HMA_dom_sf"/>
</dbReference>
<evidence type="ECO:0000256" key="4">
    <source>
        <dbReference type="ARBA" id="ARBA00022475"/>
    </source>
</evidence>
<dbReference type="PANTHER" id="PTHR43520:SF5">
    <property type="entry name" value="CATION-TRANSPORTING P-TYPE ATPASE-RELATED"/>
    <property type="match status" value="1"/>
</dbReference>
<dbReference type="InterPro" id="IPR059000">
    <property type="entry name" value="ATPase_P-type_domA"/>
</dbReference>
<sequence>MAADRCYHCGEPVAANRPLTLEVEGTEKPFCCAGCRAVFELIRDEGLAGFYRHRTATPATPRKLTERDRERLAVFDHPAVQADFVGAITGDDQTPLREAQLLIEGLSCAACIWLLEHHLARQPGVRQFTINHSTQRARLVWNPADTSLSTLLLTIHELGYGARPYQPDRAEALLQREKRSALIRLCVAGAGTMQSMMLAVPLYFGLISGVSDEMQQFFRWVSLLVATPVVFYSARPFFRNARRDLRARHLTMDVPVALAIGLAYAASAWVTAMGGEEVYFESVCMFTFFLSLGRYIEMQARYRAGLSGGSLNNLTPAIATRRRGDTLETVPVHALRPGDMVEVKPGDVIPADGVMTSGHSTVNEAALTGEYLPEERGPGSPVHAGAINGENPITLRVERTGRQTRLSSILRILDRVQSEKPPVGQFADRLAGRFVSRILVIAPLVGLGWWLAGSDRAFDIALAVLVVTCPCALSLATPTALTMATVSLRRAGFLPTRGHTLEALNRIDTVVFDKTGTLTEGRLALVETYLFGDLDEHTCLALAGGLEQYSEHPIAAVFKGYAAGDYPVTGVTNHLSGGLGGLYRSEALVIGHAAFVAERTGIDRLPEPSNGLGIFLALGHRLLARFTLDDRLRADAATTLQQLQALGLQTVLLSGDRSRHVERIAGELSLDQYRGQASPEDKLAFLRTLEEQGHHVMVVGDGLNDLPVMAGAEVSVAMGNAADLTRLKADAVLLNGQLQRLVSALRTARRMRRIIRQNMGWAVAYNLCALPLAAAGLVPPWLAALGMSLSSLVVVINAVRLGRGETVVEPTPATGRLEHRAQPDTVS</sequence>
<evidence type="ECO:0000256" key="13">
    <source>
        <dbReference type="ARBA" id="ARBA00023065"/>
    </source>
</evidence>
<dbReference type="Pfam" id="PF00403">
    <property type="entry name" value="HMA"/>
    <property type="match status" value="1"/>
</dbReference>
<comment type="subcellular location">
    <subcellularLocation>
        <location evidence="1">Cell membrane</location>
        <topology evidence="1">Multi-pass membrane protein</topology>
    </subcellularLocation>
</comment>
<dbReference type="Pfam" id="PF00122">
    <property type="entry name" value="E1-E2_ATPase"/>
    <property type="match status" value="1"/>
</dbReference>
<dbReference type="SUPFAM" id="SSF81660">
    <property type="entry name" value="Metal cation-transporting ATPase, ATP-binding domain N"/>
    <property type="match status" value="1"/>
</dbReference>
<feature type="transmembrane region" description="Helical" evidence="15">
    <location>
        <begin position="458"/>
        <end position="481"/>
    </location>
</feature>
<dbReference type="SUPFAM" id="SSF81665">
    <property type="entry name" value="Calcium ATPase, transmembrane domain M"/>
    <property type="match status" value="1"/>
</dbReference>
<dbReference type="EMBL" id="SJDL01000002">
    <property type="protein sequence ID" value="TBW59161.1"/>
    <property type="molecule type" value="Genomic_DNA"/>
</dbReference>
<evidence type="ECO:0000256" key="11">
    <source>
        <dbReference type="ARBA" id="ARBA00022967"/>
    </source>
</evidence>
<dbReference type="Gene3D" id="3.40.50.1000">
    <property type="entry name" value="HAD superfamily/HAD-like"/>
    <property type="match status" value="1"/>
</dbReference>
<keyword evidence="12 15" id="KW-1133">Transmembrane helix</keyword>
<dbReference type="InterPro" id="IPR023214">
    <property type="entry name" value="HAD_sf"/>
</dbReference>
<feature type="transmembrane region" description="Helical" evidence="15">
    <location>
        <begin position="182"/>
        <end position="205"/>
    </location>
</feature>
<accession>A0ABY1ZSW4</accession>
<feature type="transmembrane region" description="Helical" evidence="15">
    <location>
        <begin position="434"/>
        <end position="452"/>
    </location>
</feature>
<dbReference type="InterPro" id="IPR006121">
    <property type="entry name" value="HMA_dom"/>
</dbReference>
<dbReference type="PROSITE" id="PS00154">
    <property type="entry name" value="ATPASE_E1_E2"/>
    <property type="match status" value="1"/>
</dbReference>
<gene>
    <name evidence="17" type="ORF">EZI54_02290</name>
</gene>
<keyword evidence="11" id="KW-1278">Translocase</keyword>
<dbReference type="SUPFAM" id="SSF56784">
    <property type="entry name" value="HAD-like"/>
    <property type="match status" value="1"/>
</dbReference>
<dbReference type="NCBIfam" id="TIGR01511">
    <property type="entry name" value="ATPase-IB1_Cu"/>
    <property type="match status" value="1"/>
</dbReference>
<organism evidence="17 18">
    <name type="scientific">Marinobacter halodurans</name>
    <dbReference type="NCBI Taxonomy" id="2528979"/>
    <lineage>
        <taxon>Bacteria</taxon>
        <taxon>Pseudomonadati</taxon>
        <taxon>Pseudomonadota</taxon>
        <taxon>Gammaproteobacteria</taxon>
        <taxon>Pseudomonadales</taxon>
        <taxon>Marinobacteraceae</taxon>
        <taxon>Marinobacter</taxon>
    </lineage>
</organism>
<dbReference type="Gene3D" id="2.70.150.10">
    <property type="entry name" value="Calcium-transporting ATPase, cytoplasmic transduction domain A"/>
    <property type="match status" value="1"/>
</dbReference>
<name>A0ABY1ZSW4_9GAMM</name>
<evidence type="ECO:0000259" key="16">
    <source>
        <dbReference type="PROSITE" id="PS50846"/>
    </source>
</evidence>
<dbReference type="SMART" id="SM00746">
    <property type="entry name" value="TRASH"/>
    <property type="match status" value="1"/>
</dbReference>
<keyword evidence="13" id="KW-0406">Ion transport</keyword>
<feature type="transmembrane region" description="Helical" evidence="15">
    <location>
        <begin position="250"/>
        <end position="272"/>
    </location>
</feature>
<keyword evidence="5" id="KW-0597">Phosphoprotein</keyword>
<keyword evidence="14 15" id="KW-0472">Membrane</keyword>
<evidence type="ECO:0000313" key="18">
    <source>
        <dbReference type="Proteomes" id="UP000313645"/>
    </source>
</evidence>
<comment type="similarity">
    <text evidence="2 15">Belongs to the cation transport ATPase (P-type) (TC 3.A.3) family. Type IB subfamily.</text>
</comment>
<dbReference type="InterPro" id="IPR036412">
    <property type="entry name" value="HAD-like_sf"/>
</dbReference>
<keyword evidence="18" id="KW-1185">Reference proteome</keyword>
<feature type="transmembrane region" description="Helical" evidence="15">
    <location>
        <begin position="217"/>
        <end position="238"/>
    </location>
</feature>
<dbReference type="PROSITE" id="PS50846">
    <property type="entry name" value="HMA_2"/>
    <property type="match status" value="1"/>
</dbReference>
<evidence type="ECO:0000256" key="8">
    <source>
        <dbReference type="ARBA" id="ARBA00022741"/>
    </source>
</evidence>
<dbReference type="Gene3D" id="3.30.70.100">
    <property type="match status" value="1"/>
</dbReference>
<dbReference type="InterPro" id="IPR001757">
    <property type="entry name" value="P_typ_ATPase"/>
</dbReference>
<dbReference type="InterPro" id="IPR008250">
    <property type="entry name" value="ATPase_P-typ_transduc_dom_A_sf"/>
</dbReference>
<keyword evidence="9 15" id="KW-0067">ATP-binding</keyword>
<evidence type="ECO:0000256" key="2">
    <source>
        <dbReference type="ARBA" id="ARBA00006024"/>
    </source>
</evidence>
<dbReference type="PRINTS" id="PR00119">
    <property type="entry name" value="CATATPASE"/>
</dbReference>
<evidence type="ECO:0000256" key="5">
    <source>
        <dbReference type="ARBA" id="ARBA00022553"/>
    </source>
</evidence>
<dbReference type="PRINTS" id="PR00943">
    <property type="entry name" value="CUATPASE"/>
</dbReference>
<dbReference type="SUPFAM" id="SSF81653">
    <property type="entry name" value="Calcium ATPase, transduction domain A"/>
    <property type="match status" value="1"/>
</dbReference>
<keyword evidence="7 15" id="KW-0479">Metal-binding</keyword>
<evidence type="ECO:0000256" key="15">
    <source>
        <dbReference type="RuleBase" id="RU362081"/>
    </source>
</evidence>
<keyword evidence="8 15" id="KW-0547">Nucleotide-binding</keyword>
<evidence type="ECO:0000256" key="14">
    <source>
        <dbReference type="ARBA" id="ARBA00023136"/>
    </source>
</evidence>
<dbReference type="RefSeq" id="WP_131478604.1">
    <property type="nucleotide sequence ID" value="NZ_SJDL01000002.1"/>
</dbReference>
<dbReference type="SUPFAM" id="SSF55008">
    <property type="entry name" value="HMA, heavy metal-associated domain"/>
    <property type="match status" value="1"/>
</dbReference>
<dbReference type="Pfam" id="PF00702">
    <property type="entry name" value="Hydrolase"/>
    <property type="match status" value="1"/>
</dbReference>
<dbReference type="NCBIfam" id="TIGR01525">
    <property type="entry name" value="ATPase-IB_hvy"/>
    <property type="match status" value="1"/>
</dbReference>
<evidence type="ECO:0000256" key="9">
    <source>
        <dbReference type="ARBA" id="ARBA00022840"/>
    </source>
</evidence>
<dbReference type="InterPro" id="IPR018303">
    <property type="entry name" value="ATPase_P-typ_P_site"/>
</dbReference>
<evidence type="ECO:0000256" key="3">
    <source>
        <dbReference type="ARBA" id="ARBA00022448"/>
    </source>
</evidence>
<reference evidence="17 18" key="1">
    <citation type="submission" date="2019-02" db="EMBL/GenBank/DDBJ databases">
        <title>Marinobacter halodurans sp. nov., a marine bacterium isolated from sea tidal flat.</title>
        <authorList>
            <person name="Yoo Y."/>
            <person name="Lee D.W."/>
            <person name="Kim B.S."/>
            <person name="Kim J.-J."/>
        </authorList>
    </citation>
    <scope>NUCLEOTIDE SEQUENCE [LARGE SCALE GENOMIC DNA]</scope>
    <source>
        <strain evidence="17 18">YJ-S3-2</strain>
    </source>
</reference>
<evidence type="ECO:0000256" key="12">
    <source>
        <dbReference type="ARBA" id="ARBA00022989"/>
    </source>
</evidence>
<keyword evidence="10" id="KW-0460">Magnesium</keyword>
<keyword evidence="3" id="KW-0813">Transport</keyword>
<dbReference type="PANTHER" id="PTHR43520">
    <property type="entry name" value="ATP7, ISOFORM B"/>
    <property type="match status" value="1"/>
</dbReference>
<proteinExistence type="inferred from homology"/>
<comment type="caution">
    <text evidence="17">The sequence shown here is derived from an EMBL/GenBank/DDBJ whole genome shotgun (WGS) entry which is preliminary data.</text>
</comment>